<gene>
    <name evidence="1" type="ORF">ACFS5J_01425</name>
</gene>
<dbReference type="RefSeq" id="WP_379810147.1">
    <property type="nucleotide sequence ID" value="NZ_JBHUPC010000006.1"/>
</dbReference>
<evidence type="ECO:0000313" key="1">
    <source>
        <dbReference type="EMBL" id="MFD2890676.1"/>
    </source>
</evidence>
<name>A0ABW5YHZ2_9FLAO</name>
<accession>A0ABW5YHZ2</accession>
<comment type="caution">
    <text evidence="1">The sequence shown here is derived from an EMBL/GenBank/DDBJ whole genome shotgun (WGS) entry which is preliminary data.</text>
</comment>
<reference evidence="2" key="1">
    <citation type="journal article" date="2019" name="Int. J. Syst. Evol. Microbiol.">
        <title>The Global Catalogue of Microorganisms (GCM) 10K type strain sequencing project: providing services to taxonomists for standard genome sequencing and annotation.</title>
        <authorList>
            <consortium name="The Broad Institute Genomics Platform"/>
            <consortium name="The Broad Institute Genome Sequencing Center for Infectious Disease"/>
            <person name="Wu L."/>
            <person name="Ma J."/>
        </authorList>
    </citation>
    <scope>NUCLEOTIDE SEQUENCE [LARGE SCALE GENOMIC DNA]</scope>
    <source>
        <strain evidence="2">KCTC 22671</strain>
    </source>
</reference>
<organism evidence="1 2">
    <name type="scientific">Flavobacterium chuncheonense</name>
    <dbReference type="NCBI Taxonomy" id="2026653"/>
    <lineage>
        <taxon>Bacteria</taxon>
        <taxon>Pseudomonadati</taxon>
        <taxon>Bacteroidota</taxon>
        <taxon>Flavobacteriia</taxon>
        <taxon>Flavobacteriales</taxon>
        <taxon>Flavobacteriaceae</taxon>
        <taxon>Flavobacterium</taxon>
    </lineage>
</organism>
<proteinExistence type="predicted"/>
<keyword evidence="2" id="KW-1185">Reference proteome</keyword>
<dbReference type="Proteomes" id="UP001597534">
    <property type="component" value="Unassembled WGS sequence"/>
</dbReference>
<dbReference type="PANTHER" id="PTHR37947:SF1">
    <property type="entry name" value="BLL2462 PROTEIN"/>
    <property type="match status" value="1"/>
</dbReference>
<dbReference type="PANTHER" id="PTHR37947">
    <property type="entry name" value="BLL2462 PROTEIN"/>
    <property type="match status" value="1"/>
</dbReference>
<dbReference type="EMBL" id="JBHUPC010000006">
    <property type="protein sequence ID" value="MFD2890676.1"/>
    <property type="molecule type" value="Genomic_DNA"/>
</dbReference>
<evidence type="ECO:0008006" key="3">
    <source>
        <dbReference type="Google" id="ProtNLM"/>
    </source>
</evidence>
<evidence type="ECO:0000313" key="2">
    <source>
        <dbReference type="Proteomes" id="UP001597534"/>
    </source>
</evidence>
<protein>
    <recommendedName>
        <fullName evidence="3">VWA domain-containing protein</fullName>
    </recommendedName>
</protein>
<sequence length="638" mass="72896">MAFLRFGTLFTLLLLLINPVVKTKSLEIVKTPLPVVIDNSSSIAGFVPKETVEELVEKIKINSKIQEKYNVQYFQFDTELKSLDTLNFKGNQTHIDNVAKSLQQFNRNQDYPVVLLTDGNQTVGNDYVYSFKENTPVFPIVLGDTTTVLDFKINKVNANKYAFLKNKFPVELFVQYNGKQTSTATLSIQEGKQTVSKQNITFSKDKKAQSLLIVLDANTVGLKKYTAILSTSINEKNTKNNAKQFAIEVMDQRSEIAIISDITHPDISAIKRSIETNKQRKVSIFKPSEVKSLDAFNVIIFYQPNSGFKSLIENAKKAQKNSFIITGLSTDFNALNQLQNDFSFKMSAQKEDYLADFNSNFTTFSIQNIGFESFPPLENKFGTITALKNNTPLLNARIRNVALESPLLTFLEEGKCRTAYLFGENLWKWRMETYLNKKSFEDFDIFMDKTVQYLASNSDKKNLMVTAERFYNSGQPIVISAQYFNKNYEFDTQAELSIIVTNSDTKASKTYNFLIKGNEFQVNFDGLEKGNYSYLVTESKSKAKVAGNFEVLDFEMEQQFVNPDKERLEQLAAITDGAVYYPNQVNDLVNKLLDDKKYIPIQKEIVEKSPLIDWKWLIGIVIFFLSLEWFTRKYNGLV</sequence>